<dbReference type="Proteomes" id="UP000275078">
    <property type="component" value="Unassembled WGS sequence"/>
</dbReference>
<evidence type="ECO:0000313" key="2">
    <source>
        <dbReference type="EMBL" id="RPA75968.1"/>
    </source>
</evidence>
<evidence type="ECO:0000256" key="1">
    <source>
        <dbReference type="PROSITE-ProRule" id="PRU00023"/>
    </source>
</evidence>
<accession>A0A3N4HTZ3</accession>
<dbReference type="EMBL" id="ML119753">
    <property type="protein sequence ID" value="RPA75968.1"/>
    <property type="molecule type" value="Genomic_DNA"/>
</dbReference>
<dbReference type="PROSITE" id="PS50297">
    <property type="entry name" value="ANK_REP_REGION"/>
    <property type="match status" value="1"/>
</dbReference>
<keyword evidence="3" id="KW-1185">Reference proteome</keyword>
<feature type="repeat" description="ANK" evidence="1">
    <location>
        <begin position="215"/>
        <end position="241"/>
    </location>
</feature>
<organism evidence="2 3">
    <name type="scientific">Ascobolus immersus RN42</name>
    <dbReference type="NCBI Taxonomy" id="1160509"/>
    <lineage>
        <taxon>Eukaryota</taxon>
        <taxon>Fungi</taxon>
        <taxon>Dikarya</taxon>
        <taxon>Ascomycota</taxon>
        <taxon>Pezizomycotina</taxon>
        <taxon>Pezizomycetes</taxon>
        <taxon>Pezizales</taxon>
        <taxon>Ascobolaceae</taxon>
        <taxon>Ascobolus</taxon>
    </lineage>
</organism>
<dbReference type="InterPro" id="IPR002110">
    <property type="entry name" value="Ankyrin_rpt"/>
</dbReference>
<name>A0A3N4HTZ3_ASCIM</name>
<dbReference type="InterPro" id="IPR036770">
    <property type="entry name" value="Ankyrin_rpt-contain_sf"/>
</dbReference>
<keyword evidence="1" id="KW-0040">ANK repeat</keyword>
<protein>
    <submittedName>
        <fullName evidence="2">Uncharacterized protein</fullName>
    </submittedName>
</protein>
<sequence length="404" mass="45377">MDSFLSDILKRRRDPVPPPTAISFTLSAFSKLPTEIHLQIIDELALKDIINMTSLSFYHPIGYVYEDIFISRIKADVLKTKKTSEYREGGYPVNLTGSDGNILQLSALIPLCSTVTRIIDLYYQHYDGQEVALPFLILDFALTRSRADLVKLVADRLGPQQLNSMAGTSLCPLMTVLSANFYEGLEVLAACGLDLVSKRKTVQKYNYNNDGADTHFCTPLHLAVRFGHKTMVEAILRLGGNAIDIHERDSNGQTAIGVATSLWLLNPSEFDIPRDWEEYWGNDSTFGRRIAVIDSLLTVGGANLHRAGAESILERAWNDARSPGGVYNNLNVYFKVFVERMLPLLRERGLRVRVQDIKNLKQRREGGECIDWSRISGAEELSDLGEKALRIILRTLELEEAQDE</sequence>
<proteinExistence type="predicted"/>
<evidence type="ECO:0000313" key="3">
    <source>
        <dbReference type="Proteomes" id="UP000275078"/>
    </source>
</evidence>
<dbReference type="Gene3D" id="1.25.40.20">
    <property type="entry name" value="Ankyrin repeat-containing domain"/>
    <property type="match status" value="1"/>
</dbReference>
<dbReference type="OrthoDB" id="10039052at2759"/>
<dbReference type="SUPFAM" id="SSF48403">
    <property type="entry name" value="Ankyrin repeat"/>
    <property type="match status" value="1"/>
</dbReference>
<dbReference type="Pfam" id="PF00023">
    <property type="entry name" value="Ank"/>
    <property type="match status" value="1"/>
</dbReference>
<dbReference type="PROSITE" id="PS50088">
    <property type="entry name" value="ANK_REPEAT"/>
    <property type="match status" value="1"/>
</dbReference>
<gene>
    <name evidence="2" type="ORF">BJ508DRAFT_417789</name>
</gene>
<dbReference type="SMART" id="SM00248">
    <property type="entry name" value="ANK"/>
    <property type="match status" value="1"/>
</dbReference>
<reference evidence="2 3" key="1">
    <citation type="journal article" date="2018" name="Nat. Ecol. Evol.">
        <title>Pezizomycetes genomes reveal the molecular basis of ectomycorrhizal truffle lifestyle.</title>
        <authorList>
            <person name="Murat C."/>
            <person name="Payen T."/>
            <person name="Noel B."/>
            <person name="Kuo A."/>
            <person name="Morin E."/>
            <person name="Chen J."/>
            <person name="Kohler A."/>
            <person name="Krizsan K."/>
            <person name="Balestrini R."/>
            <person name="Da Silva C."/>
            <person name="Montanini B."/>
            <person name="Hainaut M."/>
            <person name="Levati E."/>
            <person name="Barry K.W."/>
            <person name="Belfiori B."/>
            <person name="Cichocki N."/>
            <person name="Clum A."/>
            <person name="Dockter R.B."/>
            <person name="Fauchery L."/>
            <person name="Guy J."/>
            <person name="Iotti M."/>
            <person name="Le Tacon F."/>
            <person name="Lindquist E.A."/>
            <person name="Lipzen A."/>
            <person name="Malagnac F."/>
            <person name="Mello A."/>
            <person name="Molinier V."/>
            <person name="Miyauchi S."/>
            <person name="Poulain J."/>
            <person name="Riccioni C."/>
            <person name="Rubini A."/>
            <person name="Sitrit Y."/>
            <person name="Splivallo R."/>
            <person name="Traeger S."/>
            <person name="Wang M."/>
            <person name="Zifcakova L."/>
            <person name="Wipf D."/>
            <person name="Zambonelli A."/>
            <person name="Paolocci F."/>
            <person name="Nowrousian M."/>
            <person name="Ottonello S."/>
            <person name="Baldrian P."/>
            <person name="Spatafora J.W."/>
            <person name="Henrissat B."/>
            <person name="Nagy L.G."/>
            <person name="Aury J.M."/>
            <person name="Wincker P."/>
            <person name="Grigoriev I.V."/>
            <person name="Bonfante P."/>
            <person name="Martin F.M."/>
        </authorList>
    </citation>
    <scope>NUCLEOTIDE SEQUENCE [LARGE SCALE GENOMIC DNA]</scope>
    <source>
        <strain evidence="2 3">RN42</strain>
    </source>
</reference>
<dbReference type="AlphaFoldDB" id="A0A3N4HTZ3"/>